<reference evidence="2 3" key="1">
    <citation type="submission" date="2017-01" db="EMBL/GenBank/DDBJ databases">
        <title>Novel large sulfur bacteria in the metagenomes of groundwater-fed chemosynthetic microbial mats in the Lake Huron basin.</title>
        <authorList>
            <person name="Sharrar A.M."/>
            <person name="Flood B.E."/>
            <person name="Bailey J.V."/>
            <person name="Jones D.S."/>
            <person name="Biddanda B."/>
            <person name="Ruberg S.A."/>
            <person name="Marcus D.N."/>
            <person name="Dick G.J."/>
        </authorList>
    </citation>
    <scope>NUCLEOTIDE SEQUENCE [LARGE SCALE GENOMIC DNA]</scope>
    <source>
        <strain evidence="2">A8</strain>
    </source>
</reference>
<evidence type="ECO:0000313" key="2">
    <source>
        <dbReference type="EMBL" id="OQW97557.1"/>
    </source>
</evidence>
<evidence type="ECO:0000256" key="1">
    <source>
        <dbReference type="SAM" id="Phobius"/>
    </source>
</evidence>
<organism evidence="2 3">
    <name type="scientific">Thiothrix lacustris</name>
    <dbReference type="NCBI Taxonomy" id="525917"/>
    <lineage>
        <taxon>Bacteria</taxon>
        <taxon>Pseudomonadati</taxon>
        <taxon>Pseudomonadota</taxon>
        <taxon>Gammaproteobacteria</taxon>
        <taxon>Thiotrichales</taxon>
        <taxon>Thiotrichaceae</taxon>
        <taxon>Thiothrix</taxon>
    </lineage>
</organism>
<feature type="transmembrane region" description="Helical" evidence="1">
    <location>
        <begin position="232"/>
        <end position="254"/>
    </location>
</feature>
<keyword evidence="1" id="KW-1133">Transmembrane helix</keyword>
<evidence type="ECO:0000313" key="3">
    <source>
        <dbReference type="Proteomes" id="UP000192491"/>
    </source>
</evidence>
<evidence type="ECO:0008006" key="4">
    <source>
        <dbReference type="Google" id="ProtNLM"/>
    </source>
</evidence>
<dbReference type="Proteomes" id="UP000192491">
    <property type="component" value="Unassembled WGS sequence"/>
</dbReference>
<comment type="caution">
    <text evidence="2">The sequence shown here is derived from an EMBL/GenBank/DDBJ whole genome shotgun (WGS) entry which is preliminary data.</text>
</comment>
<accession>A0A1Y1Q6X5</accession>
<proteinExistence type="predicted"/>
<name>A0A1Y1Q6X5_9GAMM</name>
<keyword evidence="1" id="KW-0812">Transmembrane</keyword>
<keyword evidence="1" id="KW-0472">Membrane</keyword>
<protein>
    <recommendedName>
        <fullName evidence="4">Protein BatD</fullName>
    </recommendedName>
</protein>
<dbReference type="EMBL" id="MTEJ01000800">
    <property type="protein sequence ID" value="OQW97557.1"/>
    <property type="molecule type" value="Genomic_DNA"/>
</dbReference>
<sequence>MVAADLPWTIQLEDAQVWQRERTTLTVEVQSNDRFATLEASLPRIEGIDVQALPATNEASPDGKRILRLTWQLSAHTPGTQSIQLPTIRYNLNGRDAAQWQPPVQTLDVQALPPYLPPTIPVGHVEIESHIEPNGWLQPDHLAYWHISLYSNAVNTAQFPPILKQIQTTQGVEVFPATVGAAHEPSLQRLDYRIPLKARSSGKLDLPTLQWHWFDPATGRLEQIRYTPPTPWVLAWAWRVILTISGGLLLLVGLRKAGYMAYRHLRRWHSKRQVWQALQHNASTRSVRQALDICSAAHGWPANLSTRHWLQRWEQRYGATPALQARLQHYEATLYSAADAKVRSASVR</sequence>
<dbReference type="AlphaFoldDB" id="A0A1Y1Q6X5"/>
<gene>
    <name evidence="2" type="ORF">BWK73_54165</name>
</gene>